<dbReference type="EMBL" id="GAMC01002495">
    <property type="protein sequence ID" value="JAC04061.1"/>
    <property type="molecule type" value="mRNA"/>
</dbReference>
<evidence type="ECO:0008006" key="4">
    <source>
        <dbReference type="Google" id="ProtNLM"/>
    </source>
</evidence>
<name>W8C938_CERCA</name>
<dbReference type="AlphaFoldDB" id="W8C938"/>
<feature type="signal peptide" evidence="2">
    <location>
        <begin position="1"/>
        <end position="21"/>
    </location>
</feature>
<protein>
    <recommendedName>
        <fullName evidence="4">Protein G12</fullName>
    </recommendedName>
</protein>
<organism evidence="3">
    <name type="scientific">Ceratitis capitata</name>
    <name type="common">Mediterranean fruit fly</name>
    <name type="synonym">Tephritis capitata</name>
    <dbReference type="NCBI Taxonomy" id="7213"/>
    <lineage>
        <taxon>Eukaryota</taxon>
        <taxon>Metazoa</taxon>
        <taxon>Ecdysozoa</taxon>
        <taxon>Arthropoda</taxon>
        <taxon>Hexapoda</taxon>
        <taxon>Insecta</taxon>
        <taxon>Pterygota</taxon>
        <taxon>Neoptera</taxon>
        <taxon>Endopterygota</taxon>
        <taxon>Diptera</taxon>
        <taxon>Brachycera</taxon>
        <taxon>Muscomorpha</taxon>
        <taxon>Tephritoidea</taxon>
        <taxon>Tephritidae</taxon>
        <taxon>Ceratitis</taxon>
        <taxon>Ceratitis</taxon>
    </lineage>
</organism>
<dbReference type="RefSeq" id="XP_004534956.1">
    <property type="nucleotide sequence ID" value="XM_004534899.3"/>
</dbReference>
<evidence type="ECO:0000256" key="1">
    <source>
        <dbReference type="SAM" id="MobiDB-lite"/>
    </source>
</evidence>
<reference evidence="3" key="1">
    <citation type="submission" date="2013-07" db="EMBL/GenBank/DDBJ databases">
        <authorList>
            <person name="Geib S."/>
        </authorList>
    </citation>
    <scope>NUCLEOTIDE SEQUENCE</scope>
</reference>
<feature type="chain" id="PRO_5007737201" description="Protein G12" evidence="2">
    <location>
        <begin position="22"/>
        <end position="267"/>
    </location>
</feature>
<evidence type="ECO:0000256" key="2">
    <source>
        <dbReference type="SAM" id="SignalP"/>
    </source>
</evidence>
<dbReference type="OrthoDB" id="8065931at2759"/>
<reference evidence="3" key="2">
    <citation type="journal article" date="2014" name="BMC Genomics">
        <title>A genomic perspective to assessing quality of mass-reared SIT flies used in Mediterranean fruit fly (Ceratitis capitata) eradication in California.</title>
        <authorList>
            <person name="Calla B."/>
            <person name="Hall B."/>
            <person name="Hou S."/>
            <person name="Geib S.M."/>
        </authorList>
    </citation>
    <scope>NUCLEOTIDE SEQUENCE</scope>
</reference>
<keyword evidence="2" id="KW-0732">Signal</keyword>
<dbReference type="GeneID" id="101452381"/>
<evidence type="ECO:0000313" key="3">
    <source>
        <dbReference type="EMBL" id="JAC04062.1"/>
    </source>
</evidence>
<sequence>MAKLLFLLIFTFCLALQHAKAFPHNVATSEESTELGMTKDFERGLAKNTTTTAQITTPAAAEQSTDSTQETDTDSIEDFSYLPVLYNTTINRLTLATLKIAQYHLNTLLTVGHDYITAALKTLNELPNKTSNIQANITRLRDLLKRVEGVDLTKKDLDSFLNKTDLMYKLGDLYGDYPKLLRSLEIDDDVLSELYNTLGLRIKASLKENVKKLTKIFHNFFDELDEKDKLRYAELIKLYDDFKSHDMDLDKFGDALFLLTYLLTNSV</sequence>
<accession>W8C938</accession>
<dbReference type="KEGG" id="ccat:101452381"/>
<feature type="region of interest" description="Disordered" evidence="1">
    <location>
        <begin position="52"/>
        <end position="72"/>
    </location>
</feature>
<feature type="compositionally biased region" description="Low complexity" evidence="1">
    <location>
        <begin position="52"/>
        <end position="68"/>
    </location>
</feature>
<proteinExistence type="evidence at transcript level"/>
<dbReference type="EMBL" id="GAMC01002494">
    <property type="protein sequence ID" value="JAC04062.1"/>
    <property type="molecule type" value="mRNA"/>
</dbReference>